<evidence type="ECO:0000256" key="5">
    <source>
        <dbReference type="ARBA" id="ARBA00022741"/>
    </source>
</evidence>
<keyword evidence="6" id="KW-0460">Magnesium</keyword>
<dbReference type="Pfam" id="PF01926">
    <property type="entry name" value="MMR_HSR1"/>
    <property type="match status" value="1"/>
</dbReference>
<keyword evidence="9 10" id="KW-0131">Cell cycle</keyword>
<dbReference type="Proteomes" id="UP000063964">
    <property type="component" value="Chromosome"/>
</dbReference>
<evidence type="ECO:0000259" key="11">
    <source>
        <dbReference type="PROSITE" id="PS51706"/>
    </source>
</evidence>
<keyword evidence="3 10" id="KW-0132">Cell division</keyword>
<keyword evidence="8 10" id="KW-0717">Septation</keyword>
<dbReference type="InterPro" id="IPR006073">
    <property type="entry name" value="GTP-bd"/>
</dbReference>
<dbReference type="PROSITE" id="PS51706">
    <property type="entry name" value="G_ENGB"/>
    <property type="match status" value="1"/>
</dbReference>
<proteinExistence type="inferred from homology"/>
<dbReference type="SUPFAM" id="SSF52540">
    <property type="entry name" value="P-loop containing nucleoside triphosphate hydrolases"/>
    <property type="match status" value="1"/>
</dbReference>
<dbReference type="OrthoDB" id="9804921at2"/>
<protein>
    <recommendedName>
        <fullName evidence="10">Probable GTP-binding protein EngB</fullName>
    </recommendedName>
</protein>
<evidence type="ECO:0000256" key="2">
    <source>
        <dbReference type="ARBA" id="ARBA00009638"/>
    </source>
</evidence>
<dbReference type="InterPro" id="IPR005225">
    <property type="entry name" value="Small_GTP-bd"/>
</dbReference>
<dbReference type="PANTHER" id="PTHR11649">
    <property type="entry name" value="MSS1/TRME-RELATED GTP-BINDING PROTEIN"/>
    <property type="match status" value="1"/>
</dbReference>
<evidence type="ECO:0000256" key="1">
    <source>
        <dbReference type="ARBA" id="ARBA00001946"/>
    </source>
</evidence>
<dbReference type="KEGG" id="doa:AXF15_07445"/>
<keyword evidence="5 10" id="KW-0547">Nucleotide-binding</keyword>
<reference evidence="13" key="1">
    <citation type="submission" date="2016-02" db="EMBL/GenBank/DDBJ databases">
        <authorList>
            <person name="Holder M.E."/>
            <person name="Ajami N.J."/>
            <person name="Petrosino J.F."/>
        </authorList>
    </citation>
    <scope>NUCLEOTIDE SEQUENCE [LARGE SCALE GENOMIC DNA]</scope>
    <source>
        <strain evidence="13">DSM 12838</strain>
    </source>
</reference>
<evidence type="ECO:0000256" key="9">
    <source>
        <dbReference type="ARBA" id="ARBA00023306"/>
    </source>
</evidence>
<dbReference type="HAMAP" id="MF_00321">
    <property type="entry name" value="GTPase_EngB"/>
    <property type="match status" value="1"/>
</dbReference>
<dbReference type="InterPro" id="IPR019987">
    <property type="entry name" value="GTP-bd_ribosome_bio_YsxC"/>
</dbReference>
<keyword evidence="7 10" id="KW-0342">GTP-binding</keyword>
<dbReference type="STRING" id="888061.AXF15_07445"/>
<dbReference type="RefSeq" id="WP_066605466.1">
    <property type="nucleotide sequence ID" value="NZ_CP014230.1"/>
</dbReference>
<dbReference type="EMBL" id="CP014230">
    <property type="protein sequence ID" value="AMD92954.1"/>
    <property type="molecule type" value="Genomic_DNA"/>
</dbReference>
<dbReference type="GO" id="GO:0000917">
    <property type="term" value="P:division septum assembly"/>
    <property type="evidence" value="ECO:0007669"/>
    <property type="project" value="UniProtKB-KW"/>
</dbReference>
<comment type="similarity">
    <text evidence="2 10">Belongs to the TRAFAC class TrmE-Era-EngA-EngB-Septin-like GTPase superfamily. EngB GTPase family.</text>
</comment>
<evidence type="ECO:0000256" key="4">
    <source>
        <dbReference type="ARBA" id="ARBA00022723"/>
    </source>
</evidence>
<evidence type="ECO:0000313" key="12">
    <source>
        <dbReference type="EMBL" id="AMD92954.1"/>
    </source>
</evidence>
<keyword evidence="4" id="KW-0479">Metal-binding</keyword>
<evidence type="ECO:0000256" key="6">
    <source>
        <dbReference type="ARBA" id="ARBA00022842"/>
    </source>
</evidence>
<comment type="function">
    <text evidence="10">Necessary for normal cell division and for the maintenance of normal septation.</text>
</comment>
<evidence type="ECO:0000256" key="8">
    <source>
        <dbReference type="ARBA" id="ARBA00023210"/>
    </source>
</evidence>
<dbReference type="InterPro" id="IPR027417">
    <property type="entry name" value="P-loop_NTPase"/>
</dbReference>
<comment type="cofactor">
    <cofactor evidence="1">
        <name>Mg(2+)</name>
        <dbReference type="ChEBI" id="CHEBI:18420"/>
    </cofactor>
</comment>
<gene>
    <name evidence="10" type="primary">engB</name>
    <name evidence="12" type="ORF">AXF15_07445</name>
</gene>
<organism evidence="12 13">
    <name type="scientific">Desulfomicrobium orale DSM 12838</name>
    <dbReference type="NCBI Taxonomy" id="888061"/>
    <lineage>
        <taxon>Bacteria</taxon>
        <taxon>Pseudomonadati</taxon>
        <taxon>Thermodesulfobacteriota</taxon>
        <taxon>Desulfovibrionia</taxon>
        <taxon>Desulfovibrionales</taxon>
        <taxon>Desulfomicrobiaceae</taxon>
        <taxon>Desulfomicrobium</taxon>
    </lineage>
</organism>
<accession>A0A0X8JQ72</accession>
<dbReference type="Gene3D" id="3.40.50.300">
    <property type="entry name" value="P-loop containing nucleotide triphosphate hydrolases"/>
    <property type="match status" value="1"/>
</dbReference>
<dbReference type="InterPro" id="IPR030393">
    <property type="entry name" value="G_ENGB_dom"/>
</dbReference>
<dbReference type="PANTHER" id="PTHR11649:SF13">
    <property type="entry name" value="ENGB-TYPE G DOMAIN-CONTAINING PROTEIN"/>
    <property type="match status" value="1"/>
</dbReference>
<evidence type="ECO:0000256" key="10">
    <source>
        <dbReference type="HAMAP-Rule" id="MF_00321"/>
    </source>
</evidence>
<dbReference type="AlphaFoldDB" id="A0A0X8JQ72"/>
<evidence type="ECO:0000256" key="3">
    <source>
        <dbReference type="ARBA" id="ARBA00022618"/>
    </source>
</evidence>
<dbReference type="GO" id="GO:0005525">
    <property type="term" value="F:GTP binding"/>
    <property type="evidence" value="ECO:0007669"/>
    <property type="project" value="UniProtKB-UniRule"/>
</dbReference>
<sequence length="216" mass="24462">MDASSVKNSSTKIHHLPTVILEKTVYVPDQLEDMPLPQLALAGRSNVGKSSLLNRLAGRKHLAKTSSTPGKTRSLNFYRVSPENFYLVDLPGYGYARCSKTERDKWARLIAAYLHGNTRLFGVVALLDSRHPPQASDMELIEYIQGQNIPLFSVLTKADKCKQQLRRTHQAMWQRLLPAETPPMLVSSHSGMNMDKLWRFFLDRHADYLTRRSGGV</sequence>
<dbReference type="NCBIfam" id="TIGR00231">
    <property type="entry name" value="small_GTP"/>
    <property type="match status" value="1"/>
</dbReference>
<dbReference type="CDD" id="cd01876">
    <property type="entry name" value="YihA_EngB"/>
    <property type="match status" value="1"/>
</dbReference>
<evidence type="ECO:0000256" key="7">
    <source>
        <dbReference type="ARBA" id="ARBA00023134"/>
    </source>
</evidence>
<name>A0A0X8JQ72_9BACT</name>
<feature type="domain" description="EngB-type G" evidence="11">
    <location>
        <begin position="35"/>
        <end position="207"/>
    </location>
</feature>
<evidence type="ECO:0000313" key="13">
    <source>
        <dbReference type="Proteomes" id="UP000063964"/>
    </source>
</evidence>
<dbReference type="GO" id="GO:0005829">
    <property type="term" value="C:cytosol"/>
    <property type="evidence" value="ECO:0007669"/>
    <property type="project" value="TreeGrafter"/>
</dbReference>
<dbReference type="NCBIfam" id="TIGR03598">
    <property type="entry name" value="GTPase_YsxC"/>
    <property type="match status" value="1"/>
</dbReference>
<dbReference type="GO" id="GO:0046872">
    <property type="term" value="F:metal ion binding"/>
    <property type="evidence" value="ECO:0007669"/>
    <property type="project" value="UniProtKB-KW"/>
</dbReference>
<keyword evidence="13" id="KW-1185">Reference proteome</keyword>